<organism evidence="1 2">
    <name type="scientific">Calderihabitans maritimus</name>
    <dbReference type="NCBI Taxonomy" id="1246530"/>
    <lineage>
        <taxon>Bacteria</taxon>
        <taxon>Bacillati</taxon>
        <taxon>Bacillota</taxon>
        <taxon>Clostridia</taxon>
        <taxon>Neomoorellales</taxon>
        <taxon>Calderihabitantaceae</taxon>
        <taxon>Calderihabitans</taxon>
    </lineage>
</organism>
<comment type="caution">
    <text evidence="1">The sequence shown here is derived from an EMBL/GenBank/DDBJ whole genome shotgun (WGS) entry which is preliminary data.</text>
</comment>
<name>A0A1Z5HWE7_9FIRM</name>
<sequence length="36" mass="4517">MKAYNRLLLKYFKKVHYIPKEQILEVVPWYCNHGFF</sequence>
<dbReference type="EMBL" id="BDGJ01000168">
    <property type="protein sequence ID" value="GAW93645.1"/>
    <property type="molecule type" value="Genomic_DNA"/>
</dbReference>
<keyword evidence="2" id="KW-1185">Reference proteome</keyword>
<dbReference type="Proteomes" id="UP000197032">
    <property type="component" value="Unassembled WGS sequence"/>
</dbReference>
<gene>
    <name evidence="1" type="ORF">KKC1_27730</name>
</gene>
<reference evidence="2" key="1">
    <citation type="journal article" date="2017" name="Appl. Environ. Microbiol.">
        <title>Genomic analysis of Calderihabitans maritimus KKC1, a thermophilic hydrogenogenic carboxydotrophic bacterium isolated from marine sediment.</title>
        <authorList>
            <person name="Omae K."/>
            <person name="Yoneda Y."/>
            <person name="Fukuyama Y."/>
            <person name="Yoshida T."/>
            <person name="Sako Y."/>
        </authorList>
    </citation>
    <scope>NUCLEOTIDE SEQUENCE [LARGE SCALE GENOMIC DNA]</scope>
    <source>
        <strain evidence="2">KKC1</strain>
    </source>
</reference>
<accession>A0A1Z5HWE7</accession>
<evidence type="ECO:0000313" key="2">
    <source>
        <dbReference type="Proteomes" id="UP000197032"/>
    </source>
</evidence>
<dbReference type="AlphaFoldDB" id="A0A1Z5HWE7"/>
<protein>
    <submittedName>
        <fullName evidence="1">Uncharacterized protein</fullName>
    </submittedName>
</protein>
<proteinExistence type="predicted"/>
<evidence type="ECO:0000313" key="1">
    <source>
        <dbReference type="EMBL" id="GAW93645.1"/>
    </source>
</evidence>